<dbReference type="NCBIfam" id="NF007788">
    <property type="entry name" value="PRK10481.1"/>
    <property type="match status" value="1"/>
</dbReference>
<organism evidence="1 2">
    <name type="scientific">Kluyvera intermedia</name>
    <name type="common">Enterobacter intermedius</name>
    <dbReference type="NCBI Taxonomy" id="61648"/>
    <lineage>
        <taxon>Bacteria</taxon>
        <taxon>Pseudomonadati</taxon>
        <taxon>Pseudomonadota</taxon>
        <taxon>Gammaproteobacteria</taxon>
        <taxon>Enterobacterales</taxon>
        <taxon>Enterobacteriaceae</taxon>
        <taxon>Kluyvera</taxon>
    </lineage>
</organism>
<accession>A0A9P3TAI1</accession>
<evidence type="ECO:0000313" key="1">
    <source>
        <dbReference type="EMBL" id="HAT3582842.1"/>
    </source>
</evidence>
<dbReference type="AlphaFoldDB" id="A0A9P3TAI1"/>
<reference evidence="1" key="2">
    <citation type="submission" date="2020-10" db="EMBL/GenBank/DDBJ databases">
        <authorList>
            <consortium name="NCBI Pathogen Detection Project"/>
        </authorList>
    </citation>
    <scope>NUCLEOTIDE SEQUENCE</scope>
    <source>
        <strain evidence="1">CAVp300</strain>
    </source>
</reference>
<dbReference type="RefSeq" id="WP_047371624.1">
    <property type="nucleotide sequence ID" value="NZ_CABMNU010000005.1"/>
</dbReference>
<dbReference type="Proteomes" id="UP000867740">
    <property type="component" value="Unassembled WGS sequence"/>
</dbReference>
<evidence type="ECO:0000313" key="2">
    <source>
        <dbReference type="Proteomes" id="UP000867740"/>
    </source>
</evidence>
<dbReference type="EMBL" id="DACSUM010000026">
    <property type="protein sequence ID" value="HAT3582842.1"/>
    <property type="molecule type" value="Genomic_DNA"/>
</dbReference>
<name>A0A9P3TAI1_KLUIN</name>
<sequence length="225" mass="25046">MSATMAILTIGVVPVETILPLLIEHISEQQITHFSLLGKMDPQDALTEYRVDRGETPLPTRLSDGSIAMVSRQKVERDLQSVIEVMDNQGYDVILLMSTADICGLNARNAILIEPQRIIPPLVASIVDGHQVGVIVPIPELMQQQQRKWSVLEKTPLYTLAHPYKATEYELLTAGKELIEQGADVLMLDCLGFHQWHRDLLQKSLDVPVLLSNVLVARLASELLV</sequence>
<reference evidence="1" key="1">
    <citation type="journal article" date="2018" name="Genome Biol.">
        <title>SKESA: strategic k-mer extension for scrupulous assemblies.</title>
        <authorList>
            <person name="Souvorov A."/>
            <person name="Agarwala R."/>
            <person name="Lipman D.J."/>
        </authorList>
    </citation>
    <scope>NUCLEOTIDE SEQUENCE</scope>
    <source>
        <strain evidence="1">CAVp300</strain>
    </source>
</reference>
<proteinExistence type="predicted"/>
<dbReference type="Pfam" id="PF07302">
    <property type="entry name" value="AroM"/>
    <property type="match status" value="1"/>
</dbReference>
<comment type="caution">
    <text evidence="1">The sequence shown here is derived from an EMBL/GenBank/DDBJ whole genome shotgun (WGS) entry which is preliminary data.</text>
</comment>
<gene>
    <name evidence="1" type="ORF">I8531_003167</name>
</gene>
<dbReference type="InterPro" id="IPR010843">
    <property type="entry name" value="Uncharacterised_AroM"/>
</dbReference>
<protein>
    <submittedName>
        <fullName evidence="1">AroM family protein</fullName>
    </submittedName>
</protein>